<sequence length="928" mass="105071">MKTLFTLARLSILLVITCCHLPFLKAQDQVPVQHSFQTLQFLLPEKEDRPSEEEAEVLIDKLVDRMEYWNELSKENDPGWKNVALKSLVGYGVEGLTGMAARTSILGKYPRFSGPVERAGGWLSEQVTNYLFEREAQEYALQREFKIRQIFERTATAIVEDHCSGNQGCSEAVFRQVLDDSEVQEQMQEADALGAFDEAQTRAYVKNAQENSLNNYEGTVLEIENLAATVTAAVADVKTTVVNNFEELIQNQQHINNTTAEILHSQQENTIALVNLREMVLNSLEDIDNITTNQQEILFISNAIQDGIVAIDNRIIALSESFAAMQKEEKIKEIHQIFENSPLNKKIEALENENSAISMVMSEEKRHTVLENLRIVKKEQDIIKATEIIGKVGTVGREALRVFCQSRECPGEISKSIDLGLALTDIVGNFTAGNWAKASLSVLGIFKEPQPGPELKMLNQISEQLEGLEANMNQGFKNVHEHLFALEDNLGQRLDIIDLKLDQIARELVETRQVILQRLSRVDTKLNYIINQNECLEELILQVTLEQNQDLCRLPAETFGNRLANDEIADYQDLENFFRGGSCGSCIEGLLKVKEPMLSPFFRYAQCDPEGENNKAAPSRIYDYAFNELLAGAGTDKQTLHSLLFVPKNVRVLDSLKNALEPLEVSISFDLNKEDSHYRNYSAVLDYANYVLTLFPFLELYDRGELLSPEEIRENPGFSEERTRFLISRLEGILNLINHTISQQSLMAGNGVITAVDQMLEQGFSGLDESGGFTLTDLFSHNPYFRKNYGAHLLDEVVGLERIKNLIDHDQLKNGPQRIVMNGFNIQIAEENKEPVFKVNLTNRENPEQHTPLFDGFLPVADGEIDEETYQRNLEFAYPSSITELSKMKRQVLNRLGEMRMIASSEINQSEKELSRAELADLIVLFRR</sequence>
<protein>
    <submittedName>
        <fullName evidence="2">Uncharacterized protein</fullName>
    </submittedName>
</protein>
<keyword evidence="1" id="KW-0732">Signal</keyword>
<comment type="caution">
    <text evidence="2">The sequence shown here is derived from an EMBL/GenBank/DDBJ whole genome shotgun (WGS) entry which is preliminary data.</text>
</comment>
<reference evidence="2 3" key="1">
    <citation type="submission" date="2020-03" db="EMBL/GenBank/DDBJ databases">
        <title>Cyclobacterium plantarum sp. nov., a marine bacterium isolated from a coastal-marine wetland.</title>
        <authorList>
            <person name="Sanchez-Porro C."/>
            <person name="Ventosa A."/>
            <person name="Amoozegar M."/>
        </authorList>
    </citation>
    <scope>NUCLEOTIDE SEQUENCE [LARGE SCALE GENOMIC DNA]</scope>
    <source>
        <strain evidence="2 3">GBPx2</strain>
    </source>
</reference>
<evidence type="ECO:0000313" key="3">
    <source>
        <dbReference type="Proteomes" id="UP000649799"/>
    </source>
</evidence>
<name>A0ABX0HC38_9BACT</name>
<dbReference type="Proteomes" id="UP000649799">
    <property type="component" value="Unassembled WGS sequence"/>
</dbReference>
<feature type="chain" id="PRO_5047543749" evidence="1">
    <location>
        <begin position="27"/>
        <end position="928"/>
    </location>
</feature>
<proteinExistence type="predicted"/>
<feature type="signal peptide" evidence="1">
    <location>
        <begin position="1"/>
        <end position="26"/>
    </location>
</feature>
<organism evidence="2 3">
    <name type="scientific">Cyclobacterium plantarum</name>
    <dbReference type="NCBI Taxonomy" id="2716263"/>
    <lineage>
        <taxon>Bacteria</taxon>
        <taxon>Pseudomonadati</taxon>
        <taxon>Bacteroidota</taxon>
        <taxon>Cytophagia</taxon>
        <taxon>Cytophagales</taxon>
        <taxon>Cyclobacteriaceae</taxon>
        <taxon>Cyclobacterium</taxon>
    </lineage>
</organism>
<evidence type="ECO:0000256" key="1">
    <source>
        <dbReference type="SAM" id="SignalP"/>
    </source>
</evidence>
<accession>A0ABX0HC38</accession>
<dbReference type="RefSeq" id="WP_166150380.1">
    <property type="nucleotide sequence ID" value="NZ_JAANYN010000011.1"/>
</dbReference>
<dbReference type="EMBL" id="JAANYN010000011">
    <property type="protein sequence ID" value="NHE59217.1"/>
    <property type="molecule type" value="Genomic_DNA"/>
</dbReference>
<keyword evidence="3" id="KW-1185">Reference proteome</keyword>
<evidence type="ECO:0000313" key="2">
    <source>
        <dbReference type="EMBL" id="NHE59217.1"/>
    </source>
</evidence>
<gene>
    <name evidence="2" type="ORF">G9Q97_20600</name>
</gene>